<dbReference type="PROSITE" id="PS51257">
    <property type="entry name" value="PROKAR_LIPOPROTEIN"/>
    <property type="match status" value="1"/>
</dbReference>
<dbReference type="STRING" id="1678841.TBC1_1186"/>
<gene>
    <name evidence="1" type="ORF">TBC1_1186</name>
</gene>
<dbReference type="EMBL" id="DF968182">
    <property type="protein sequence ID" value="GAP41958.1"/>
    <property type="molecule type" value="Genomic_DNA"/>
</dbReference>
<sequence length="176" mass="20459">MNRFKVFLILLLLTQLLFSCKKYEEYPPEPQIEFLDFLLLRDAQGIDQRGVLRFSFTDGDGNIGLYDYDTLPPYDYNLFVRYFEKQNGSFQEVFLVTPRYINDTTIVYDTATFNGRIPILTPAGKNKAISGEIEDTLFINNPLSAFDTIMFELFIRDRDLNESNVIQTPPIVVKKQ</sequence>
<dbReference type="Proteomes" id="UP000053091">
    <property type="component" value="Unassembled WGS sequence"/>
</dbReference>
<dbReference type="AlphaFoldDB" id="A0A0S7BYB9"/>
<evidence type="ECO:0000313" key="1">
    <source>
        <dbReference type="EMBL" id="GAP41958.1"/>
    </source>
</evidence>
<reference evidence="1" key="1">
    <citation type="journal article" date="2015" name="Genome Announc.">
        <title>Draft Genome Sequence of Bacteroidales Strain TBC1, a Novel Isolate from a Methanogenic Wastewater Treatment System.</title>
        <authorList>
            <person name="Tourlousse D.M."/>
            <person name="Matsuura N."/>
            <person name="Sun L."/>
            <person name="Toyonaga M."/>
            <person name="Kuroda K."/>
            <person name="Ohashi A."/>
            <person name="Cruz R."/>
            <person name="Yamaguchi T."/>
            <person name="Sekiguchi Y."/>
        </authorList>
    </citation>
    <scope>NUCLEOTIDE SEQUENCE [LARGE SCALE GENOMIC DNA]</scope>
    <source>
        <strain evidence="1">TBC1</strain>
    </source>
</reference>
<accession>A0A0S7BYB9</accession>
<proteinExistence type="predicted"/>
<organism evidence="1">
    <name type="scientific">Lentimicrobium saccharophilum</name>
    <dbReference type="NCBI Taxonomy" id="1678841"/>
    <lineage>
        <taxon>Bacteria</taxon>
        <taxon>Pseudomonadati</taxon>
        <taxon>Bacteroidota</taxon>
        <taxon>Bacteroidia</taxon>
        <taxon>Bacteroidales</taxon>
        <taxon>Lentimicrobiaceae</taxon>
        <taxon>Lentimicrobium</taxon>
    </lineage>
</organism>
<evidence type="ECO:0000313" key="2">
    <source>
        <dbReference type="Proteomes" id="UP000053091"/>
    </source>
</evidence>
<dbReference type="RefSeq" id="WP_062036901.1">
    <property type="nucleotide sequence ID" value="NZ_DF968182.1"/>
</dbReference>
<name>A0A0S7BYB9_9BACT</name>
<protein>
    <submittedName>
        <fullName evidence="1">Uncharacterized protein</fullName>
    </submittedName>
</protein>
<keyword evidence="2" id="KW-1185">Reference proteome</keyword>
<dbReference type="OrthoDB" id="980982at2"/>